<name>A0ABU9RML3_9BURK</name>
<dbReference type="Proteomes" id="UP001489897">
    <property type="component" value="Unassembled WGS sequence"/>
</dbReference>
<comment type="caution">
    <text evidence="1">The sequence shown here is derived from an EMBL/GenBank/DDBJ whole genome shotgun (WGS) entry which is preliminary data.</text>
</comment>
<gene>
    <name evidence="1" type="ORF">VSR73_09580</name>
</gene>
<accession>A0ABU9RML3</accession>
<dbReference type="EMBL" id="JAYMRV010000002">
    <property type="protein sequence ID" value="MEM5421308.1"/>
    <property type="molecule type" value="Genomic_DNA"/>
</dbReference>
<reference evidence="1 2" key="1">
    <citation type="submission" date="2024-01" db="EMBL/GenBank/DDBJ databases">
        <title>The diversity of rhizobia nodulating Mimosa spp. in eleven states of Brazil covering several biomes is determined by host plant, location, and edaphic factors.</title>
        <authorList>
            <person name="Rouws L."/>
            <person name="Barauna A."/>
            <person name="Beukes C."/>
            <person name="De Faria S.M."/>
            <person name="Gross E."/>
            <person name="Dos Reis Junior F.B."/>
            <person name="Simon M."/>
            <person name="Maluk M."/>
            <person name="Odee D.W."/>
            <person name="Kenicer G."/>
            <person name="Young J.P.W."/>
            <person name="Reis V.M."/>
            <person name="Zilli J."/>
            <person name="James E.K."/>
        </authorList>
    </citation>
    <scope>NUCLEOTIDE SEQUENCE [LARGE SCALE GENOMIC DNA]</scope>
    <source>
        <strain evidence="1 2">JPY167</strain>
    </source>
</reference>
<protein>
    <recommendedName>
        <fullName evidence="3">Wadjet protein JetD C-terminal domain-containing protein</fullName>
    </recommendedName>
</protein>
<organism evidence="1 2">
    <name type="scientific">Paraburkholderia ferrariae</name>
    <dbReference type="NCBI Taxonomy" id="386056"/>
    <lineage>
        <taxon>Bacteria</taxon>
        <taxon>Pseudomonadati</taxon>
        <taxon>Pseudomonadota</taxon>
        <taxon>Betaproteobacteria</taxon>
        <taxon>Burkholderiales</taxon>
        <taxon>Burkholderiaceae</taxon>
        <taxon>Paraburkholderia</taxon>
    </lineage>
</organism>
<proteinExistence type="predicted"/>
<dbReference type="RefSeq" id="WP_342946615.1">
    <property type="nucleotide sequence ID" value="NZ_JAYMRV010000002.1"/>
</dbReference>
<evidence type="ECO:0000313" key="1">
    <source>
        <dbReference type="EMBL" id="MEM5421308.1"/>
    </source>
</evidence>
<keyword evidence="2" id="KW-1185">Reference proteome</keyword>
<evidence type="ECO:0008006" key="3">
    <source>
        <dbReference type="Google" id="ProtNLM"/>
    </source>
</evidence>
<sequence length="292" mass="33144">MGRGMHEASKQLIAVAATILREIKPTTVRSVCYQLFSLGLIGSMSDKNETGKVSRLLTIARERGLIPWHWIVDETREVEQAPQWRDGVSFIDSVMGRYRKDYWREQPCIVEVISEKGTVRGVLASVFDEFGVAFRVMHGYASATAVNDIAEAIGGREKKTVLLYVGDWDPSGLCMSEVDLPERLERYGGDWYGLSRIALTEDDVRSGNLQSFAADTKCGDSRYRWFVERYGARCWELDAMNPNDLRERVRAEIVALLDIDAWNHMIHIERAERESMETVMGAWRATLKGSPD</sequence>
<evidence type="ECO:0000313" key="2">
    <source>
        <dbReference type="Proteomes" id="UP001489897"/>
    </source>
</evidence>